<keyword evidence="1" id="KW-1133">Transmembrane helix</keyword>
<organism evidence="2 3">
    <name type="scientific">Levilactobacillus tongjiangensis</name>
    <dbReference type="NCBI Taxonomy" id="2486023"/>
    <lineage>
        <taxon>Bacteria</taxon>
        <taxon>Bacillati</taxon>
        <taxon>Bacillota</taxon>
        <taxon>Bacilli</taxon>
        <taxon>Lactobacillales</taxon>
        <taxon>Lactobacillaceae</taxon>
        <taxon>Levilactobacillus</taxon>
    </lineage>
</organism>
<evidence type="ECO:0000256" key="1">
    <source>
        <dbReference type="SAM" id="Phobius"/>
    </source>
</evidence>
<feature type="transmembrane region" description="Helical" evidence="1">
    <location>
        <begin position="98"/>
        <end position="115"/>
    </location>
</feature>
<gene>
    <name evidence="2" type="ORF">ACFP1G_04015</name>
</gene>
<evidence type="ECO:0000313" key="2">
    <source>
        <dbReference type="EMBL" id="MFC6206647.1"/>
    </source>
</evidence>
<reference evidence="3" key="1">
    <citation type="journal article" date="2019" name="Int. J. Syst. Evol. Microbiol.">
        <title>The Global Catalogue of Microorganisms (GCM) 10K type strain sequencing project: providing services to taxonomists for standard genome sequencing and annotation.</title>
        <authorList>
            <consortium name="The Broad Institute Genomics Platform"/>
            <consortium name="The Broad Institute Genome Sequencing Center for Infectious Disease"/>
            <person name="Wu L."/>
            <person name="Ma J."/>
        </authorList>
    </citation>
    <scope>NUCLEOTIDE SEQUENCE [LARGE SCALE GENOMIC DNA]</scope>
    <source>
        <strain evidence="3">CCM 8905</strain>
    </source>
</reference>
<protein>
    <submittedName>
        <fullName evidence="2">Uncharacterized protein</fullName>
    </submittedName>
</protein>
<dbReference type="EMBL" id="JBHSSK010000009">
    <property type="protein sequence ID" value="MFC6206647.1"/>
    <property type="molecule type" value="Genomic_DNA"/>
</dbReference>
<name>A0ABW1SR94_9LACO</name>
<keyword evidence="1" id="KW-0812">Transmembrane</keyword>
<dbReference type="Proteomes" id="UP001596254">
    <property type="component" value="Unassembled WGS sequence"/>
</dbReference>
<accession>A0ABW1SR94</accession>
<comment type="caution">
    <text evidence="2">The sequence shown here is derived from an EMBL/GenBank/DDBJ whole genome shotgun (WGS) entry which is preliminary data.</text>
</comment>
<keyword evidence="1" id="KW-0472">Membrane</keyword>
<proteinExistence type="predicted"/>
<evidence type="ECO:0000313" key="3">
    <source>
        <dbReference type="Proteomes" id="UP001596254"/>
    </source>
</evidence>
<keyword evidence="3" id="KW-1185">Reference proteome</keyword>
<sequence>MPLVISLLVINFKLDVSGVEPVWTWWSLYLLLNYGLFFPSVDGWLRTGSVKQIKQFHPKSDQEAMRLGANYANTGHTGVGRIGDASGDSRLSNWGTDFILRLLIIWFGVFWYLWLKLKK</sequence>